<keyword evidence="13" id="KW-1185">Reference proteome</keyword>
<protein>
    <recommendedName>
        <fullName evidence="10">Probable lipid II flippase MurJ</fullName>
    </recommendedName>
</protein>
<evidence type="ECO:0000256" key="2">
    <source>
        <dbReference type="ARBA" id="ARBA00022475"/>
    </source>
</evidence>
<evidence type="ECO:0000256" key="7">
    <source>
        <dbReference type="ARBA" id="ARBA00023136"/>
    </source>
</evidence>
<evidence type="ECO:0000256" key="3">
    <source>
        <dbReference type="ARBA" id="ARBA00022692"/>
    </source>
</evidence>
<keyword evidence="10 11" id="KW-0813">Transport</keyword>
<dbReference type="UniPathway" id="UPA00219"/>
<dbReference type="RefSeq" id="WP_114562257.1">
    <property type="nucleotide sequence ID" value="NZ_CP031124.1"/>
</dbReference>
<proteinExistence type="inferred from homology"/>
<feature type="transmembrane region" description="Helical" evidence="10">
    <location>
        <begin position="387"/>
        <end position="406"/>
    </location>
</feature>
<feature type="transmembrane region" description="Helical" evidence="10">
    <location>
        <begin position="185"/>
        <end position="203"/>
    </location>
</feature>
<evidence type="ECO:0000256" key="1">
    <source>
        <dbReference type="ARBA" id="ARBA00004651"/>
    </source>
</evidence>
<feature type="transmembrane region" description="Helical" evidence="10">
    <location>
        <begin position="240"/>
        <end position="258"/>
    </location>
</feature>
<feature type="transmembrane region" description="Helical" evidence="10">
    <location>
        <begin position="161"/>
        <end position="179"/>
    </location>
</feature>
<sequence>MNLLKTLVSISGLTLLSRIAGLVRETLTARIFGAGATTDAFFIAFRIPNLLRRLFAEGAFSQAFIPLLSQSKGRDGEDATKLLIDRVATVLFWVVSMVTILGIVFVNGVLAFMASGLVVGSAQYNDAAVMTQVMFPYIIFMAMCALSGGVLNTWKNFSTPAFSPVLLNIVLIASMMWLSPHMNPPILGLAIGVFIGGVIQLAWQLPAMKRIGMLPRISFDVRGALRDEGVRRVLKQMVPATLAVSVSQVSLIINTNIATHLGAGAVSWITYADRLMEFPSAMLGVALGTILLPSLSRAHSTGDEREYKTILNWGLRLTLLLALPAAVGLGCMSTALTSSLFHYGHFSANDVMKTSQALTAYSFGLIGLIAVKILASAYYAKQDIKTPVKIAVFVLLMTQVMNYIFVPILGHAGLSLSIGLGACLNAGILSILLARRGDLGGSAGWATFFAKLCVALCVLAGVSYGLSQQVDWIGLGQAGDFAPKIQRLVWLFGIIIVSAMAYFAVLFALGFRLRDFKLVAKS</sequence>
<keyword evidence="10 11" id="KW-0961">Cell wall biogenesis/degradation</keyword>
<keyword evidence="3 10" id="KW-0812">Transmembrane</keyword>
<keyword evidence="2 10" id="KW-1003">Cell membrane</keyword>
<comment type="similarity">
    <text evidence="9 10 11">Belongs to the MurJ/MviN family.</text>
</comment>
<evidence type="ECO:0000256" key="10">
    <source>
        <dbReference type="HAMAP-Rule" id="MF_02078"/>
    </source>
</evidence>
<dbReference type="HAMAP" id="MF_02078">
    <property type="entry name" value="MurJ_MviN"/>
    <property type="match status" value="1"/>
</dbReference>
<feature type="transmembrane region" description="Helical" evidence="10">
    <location>
        <begin position="90"/>
        <end position="114"/>
    </location>
</feature>
<keyword evidence="5 10" id="KW-0573">Peptidoglycan synthesis</keyword>
<dbReference type="KEGG" id="hyf:DTO96_100733"/>
<evidence type="ECO:0000256" key="8">
    <source>
        <dbReference type="ARBA" id="ARBA00060041"/>
    </source>
</evidence>
<evidence type="ECO:0000256" key="5">
    <source>
        <dbReference type="ARBA" id="ARBA00022984"/>
    </source>
</evidence>
<keyword evidence="6 10" id="KW-1133">Transmembrane helix</keyword>
<accession>A0A345D9H8</accession>
<dbReference type="OrthoDB" id="9816572at2"/>
<keyword evidence="7 10" id="KW-0472">Membrane</keyword>
<gene>
    <name evidence="10 12" type="primary">murJ</name>
    <name evidence="12" type="ORF">DTO96_100733</name>
</gene>
<dbReference type="AlphaFoldDB" id="A0A345D9H8"/>
<dbReference type="InterPro" id="IPR004268">
    <property type="entry name" value="MurJ"/>
</dbReference>
<feature type="transmembrane region" description="Helical" evidence="10">
    <location>
        <begin position="361"/>
        <end position="380"/>
    </location>
</feature>
<dbReference type="GO" id="GO:0005886">
    <property type="term" value="C:plasma membrane"/>
    <property type="evidence" value="ECO:0007669"/>
    <property type="project" value="UniProtKB-SubCell"/>
</dbReference>
<dbReference type="GO" id="GO:0034204">
    <property type="term" value="P:lipid translocation"/>
    <property type="evidence" value="ECO:0007669"/>
    <property type="project" value="TreeGrafter"/>
</dbReference>
<dbReference type="CDD" id="cd13123">
    <property type="entry name" value="MATE_MurJ_like"/>
    <property type="match status" value="1"/>
</dbReference>
<dbReference type="PRINTS" id="PR01806">
    <property type="entry name" value="VIRFACTRMVIN"/>
</dbReference>
<organism evidence="12 13">
    <name type="scientific">Ephemeroptericola cinctiostellae</name>
    <dbReference type="NCBI Taxonomy" id="2268024"/>
    <lineage>
        <taxon>Bacteria</taxon>
        <taxon>Pseudomonadati</taxon>
        <taxon>Pseudomonadota</taxon>
        <taxon>Betaproteobacteria</taxon>
        <taxon>Burkholderiales</taxon>
        <taxon>Burkholderiaceae</taxon>
        <taxon>Ephemeroptericola</taxon>
    </lineage>
</organism>
<name>A0A345D9H8_9BURK</name>
<dbReference type="PANTHER" id="PTHR47019">
    <property type="entry name" value="LIPID II FLIPPASE MURJ"/>
    <property type="match status" value="1"/>
</dbReference>
<dbReference type="Pfam" id="PF03023">
    <property type="entry name" value="MurJ"/>
    <property type="match status" value="1"/>
</dbReference>
<reference evidence="13" key="1">
    <citation type="submission" date="2018-07" db="EMBL/GenBank/DDBJ databases">
        <authorList>
            <person name="Kim H."/>
        </authorList>
    </citation>
    <scope>NUCLEOTIDE SEQUENCE [LARGE SCALE GENOMIC DNA]</scope>
    <source>
        <strain evidence="13">F02</strain>
    </source>
</reference>
<feature type="transmembrane region" description="Helical" evidence="10">
    <location>
        <begin position="317"/>
        <end position="341"/>
    </location>
</feature>
<dbReference type="GO" id="GO:0071555">
    <property type="term" value="P:cell wall organization"/>
    <property type="evidence" value="ECO:0007669"/>
    <property type="project" value="UniProtKB-UniRule"/>
</dbReference>
<evidence type="ECO:0000256" key="6">
    <source>
        <dbReference type="ARBA" id="ARBA00022989"/>
    </source>
</evidence>
<dbReference type="GO" id="GO:0008360">
    <property type="term" value="P:regulation of cell shape"/>
    <property type="evidence" value="ECO:0007669"/>
    <property type="project" value="UniProtKB-UniRule"/>
</dbReference>
<feature type="transmembrane region" description="Helical" evidence="10">
    <location>
        <begin position="278"/>
        <end position="296"/>
    </location>
</feature>
<feature type="transmembrane region" description="Helical" evidence="10">
    <location>
        <begin position="412"/>
        <end position="433"/>
    </location>
</feature>
<comment type="subcellular location">
    <subcellularLocation>
        <location evidence="10">Cell inner membrane</location>
        <topology evidence="10">Multi-pass membrane protein</topology>
    </subcellularLocation>
    <subcellularLocation>
        <location evidence="1">Cell membrane</location>
        <topology evidence="1">Multi-pass membrane protein</topology>
    </subcellularLocation>
</comment>
<dbReference type="PANTHER" id="PTHR47019:SF1">
    <property type="entry name" value="LIPID II FLIPPASE MURJ"/>
    <property type="match status" value="1"/>
</dbReference>
<dbReference type="GO" id="GO:0015648">
    <property type="term" value="F:lipid-linked peptidoglycan transporter activity"/>
    <property type="evidence" value="ECO:0007669"/>
    <property type="project" value="UniProtKB-UniRule"/>
</dbReference>
<evidence type="ECO:0000256" key="9">
    <source>
        <dbReference type="ARBA" id="ARBA00061532"/>
    </source>
</evidence>
<keyword evidence="10" id="KW-0997">Cell inner membrane</keyword>
<feature type="transmembrane region" description="Helical" evidence="10">
    <location>
        <begin position="445"/>
        <end position="467"/>
    </location>
</feature>
<feature type="transmembrane region" description="Helical" evidence="10">
    <location>
        <begin position="487"/>
        <end position="511"/>
    </location>
</feature>
<feature type="transmembrane region" description="Helical" evidence="10">
    <location>
        <begin position="134"/>
        <end position="154"/>
    </location>
</feature>
<dbReference type="PIRSF" id="PIRSF002869">
    <property type="entry name" value="MviN"/>
    <property type="match status" value="1"/>
</dbReference>
<dbReference type="EMBL" id="CP031124">
    <property type="protein sequence ID" value="AXF85016.1"/>
    <property type="molecule type" value="Genomic_DNA"/>
</dbReference>
<evidence type="ECO:0000256" key="11">
    <source>
        <dbReference type="PIRNR" id="PIRNR002869"/>
    </source>
</evidence>
<comment type="function">
    <text evidence="8 10 11">Involved in peptidoglycan biosynthesis. Transports lipid-linked peptidoglycan precursors from the inner to the outer leaflet of the cytoplasmic membrane.</text>
</comment>
<evidence type="ECO:0000313" key="12">
    <source>
        <dbReference type="EMBL" id="AXF85016.1"/>
    </source>
</evidence>
<dbReference type="Proteomes" id="UP000252182">
    <property type="component" value="Chromosome"/>
</dbReference>
<dbReference type="GO" id="GO:0009252">
    <property type="term" value="P:peptidoglycan biosynthetic process"/>
    <property type="evidence" value="ECO:0007669"/>
    <property type="project" value="UniProtKB-UniRule"/>
</dbReference>
<evidence type="ECO:0000256" key="4">
    <source>
        <dbReference type="ARBA" id="ARBA00022960"/>
    </source>
</evidence>
<dbReference type="InterPro" id="IPR051050">
    <property type="entry name" value="Lipid_II_flippase_MurJ/MviN"/>
</dbReference>
<dbReference type="NCBIfam" id="TIGR01695">
    <property type="entry name" value="murJ_mviN"/>
    <property type="match status" value="1"/>
</dbReference>
<comment type="pathway">
    <text evidence="10">Cell wall biogenesis; peptidoglycan biosynthesis.</text>
</comment>
<keyword evidence="4 10" id="KW-0133">Cell shape</keyword>
<evidence type="ECO:0000313" key="13">
    <source>
        <dbReference type="Proteomes" id="UP000252182"/>
    </source>
</evidence>